<dbReference type="Proteomes" id="UP001595818">
    <property type="component" value="Unassembled WGS sequence"/>
</dbReference>
<reference evidence="3" key="1">
    <citation type="journal article" date="2019" name="Int. J. Syst. Evol. Microbiol.">
        <title>The Global Catalogue of Microorganisms (GCM) 10K type strain sequencing project: providing services to taxonomists for standard genome sequencing and annotation.</title>
        <authorList>
            <consortium name="The Broad Institute Genomics Platform"/>
            <consortium name="The Broad Institute Genome Sequencing Center for Infectious Disease"/>
            <person name="Wu L."/>
            <person name="Ma J."/>
        </authorList>
    </citation>
    <scope>NUCLEOTIDE SEQUENCE [LARGE SCALE GENOMIC DNA]</scope>
    <source>
        <strain evidence="3">CGMCC 4.7466</strain>
    </source>
</reference>
<evidence type="ECO:0000259" key="1">
    <source>
        <dbReference type="SMART" id="SM00867"/>
    </source>
</evidence>
<dbReference type="EMBL" id="JBHSJJ010000001">
    <property type="protein sequence ID" value="MFC4870338.1"/>
    <property type="molecule type" value="Genomic_DNA"/>
</dbReference>
<protein>
    <submittedName>
        <fullName evidence="2">YceI family protein</fullName>
    </submittedName>
</protein>
<dbReference type="Gene3D" id="2.40.128.110">
    <property type="entry name" value="Lipid/polyisoprenoid-binding, YceI-like"/>
    <property type="match status" value="1"/>
</dbReference>
<comment type="caution">
    <text evidence="2">The sequence shown here is derived from an EMBL/GenBank/DDBJ whole genome shotgun (WGS) entry which is preliminary data.</text>
</comment>
<dbReference type="SMART" id="SM00867">
    <property type="entry name" value="YceI"/>
    <property type="match status" value="1"/>
</dbReference>
<dbReference type="SUPFAM" id="SSF101874">
    <property type="entry name" value="YceI-like"/>
    <property type="match status" value="1"/>
</dbReference>
<dbReference type="RefSeq" id="WP_377060787.1">
    <property type="nucleotide sequence ID" value="NZ_JBHSJJ010000001.1"/>
</dbReference>
<organism evidence="2 3">
    <name type="scientific">Negadavirga shengliensis</name>
    <dbReference type="NCBI Taxonomy" id="1389218"/>
    <lineage>
        <taxon>Bacteria</taxon>
        <taxon>Pseudomonadati</taxon>
        <taxon>Bacteroidota</taxon>
        <taxon>Cytophagia</taxon>
        <taxon>Cytophagales</taxon>
        <taxon>Cyclobacteriaceae</taxon>
        <taxon>Negadavirga</taxon>
    </lineage>
</organism>
<accession>A0ABV9SVK5</accession>
<feature type="domain" description="Lipid/polyisoprenoid-binding YceI-like" evidence="1">
    <location>
        <begin position="26"/>
        <end position="186"/>
    </location>
</feature>
<evidence type="ECO:0000313" key="2">
    <source>
        <dbReference type="EMBL" id="MFC4870338.1"/>
    </source>
</evidence>
<keyword evidence="3" id="KW-1185">Reference proteome</keyword>
<dbReference type="Pfam" id="PF04264">
    <property type="entry name" value="YceI"/>
    <property type="match status" value="1"/>
</dbReference>
<dbReference type="InterPro" id="IPR036761">
    <property type="entry name" value="TTHA0802/YceI-like_sf"/>
</dbReference>
<sequence length="188" mass="20378">MINLTLKISTLFFFLLLFQPILAQSNFVLNGNTEMVVSGTSTLHDWKMTSSQAEGKAVMVTENGSLKKVNHIQLRLPAESLKSGTNGLDKNAYGALKTKSHPDIQYEASNLEVTGNEILAKGKLTIAGKSVDTEFPVKVKKENNAFVFNGVYSCKLSDFGINPPTAMLGTIKTGDDINLSFQASFAAK</sequence>
<proteinExistence type="predicted"/>
<gene>
    <name evidence="2" type="ORF">ACFPFU_01485</name>
</gene>
<evidence type="ECO:0000313" key="3">
    <source>
        <dbReference type="Proteomes" id="UP001595818"/>
    </source>
</evidence>
<name>A0ABV9SVK5_9BACT</name>
<dbReference type="InterPro" id="IPR007372">
    <property type="entry name" value="Lipid/polyisoprenoid-bd_YceI"/>
</dbReference>